<dbReference type="STRING" id="1555241.A0A4P9X2U1"/>
<keyword evidence="4 7" id="KW-1133">Transmembrane helix</keyword>
<dbReference type="PANTHER" id="PTHR31851">
    <property type="entry name" value="FE(2+)/MN(2+) TRANSPORTER PCL1"/>
    <property type="match status" value="1"/>
</dbReference>
<evidence type="ECO:0000256" key="7">
    <source>
        <dbReference type="SAM" id="Phobius"/>
    </source>
</evidence>
<dbReference type="GO" id="GO:0005384">
    <property type="term" value="F:manganese ion transmembrane transporter activity"/>
    <property type="evidence" value="ECO:0007669"/>
    <property type="project" value="InterPro"/>
</dbReference>
<dbReference type="AlphaFoldDB" id="A0A4P9X2U1"/>
<evidence type="ECO:0000256" key="3">
    <source>
        <dbReference type="ARBA" id="ARBA00022692"/>
    </source>
</evidence>
<keyword evidence="3 7" id="KW-0812">Transmembrane</keyword>
<comment type="similarity">
    <text evidence="2">Belongs to the CCC1 family.</text>
</comment>
<dbReference type="CDD" id="cd02435">
    <property type="entry name" value="CCC1"/>
    <property type="match status" value="1"/>
</dbReference>
<protein>
    <recommendedName>
        <fullName evidence="10">DUF125-domain-containing protein</fullName>
    </recommendedName>
</protein>
<proteinExistence type="inferred from homology"/>
<evidence type="ECO:0000256" key="6">
    <source>
        <dbReference type="SAM" id="MobiDB-lite"/>
    </source>
</evidence>
<dbReference type="Pfam" id="PF01988">
    <property type="entry name" value="VIT1"/>
    <property type="match status" value="1"/>
</dbReference>
<sequence length="272" mass="29828">MPSYTDPEQARLLPASAQHAGGRGSSSSNDSLSNDMDRTLIPHFGGAEIIRDIIVGLADGLTVPFALAAGLSSFDDSRIVVTAGLAEIAAGTISMGLGGLLAGMSEIEHYDSERLREKLEVETMPDREEEEIYEIFEPYHISRQAVQPILTQLRANPEKWIDFMMKFELCLERPSINRSWISALTIGLSYLVGGFVPLSPYFFIPKARDALYYSAAVTLMTLFAFGYTKSRVMGTPRPLYNGLQMLFVGSLAAFTAFQVARIFPQSEPTGSP</sequence>
<name>A0A4P9X2U1_9FUNG</name>
<comment type="subcellular location">
    <subcellularLocation>
        <location evidence="1">Endomembrane system</location>
        <topology evidence="1">Multi-pass membrane protein</topology>
    </subcellularLocation>
</comment>
<keyword evidence="9" id="KW-1185">Reference proteome</keyword>
<evidence type="ECO:0000256" key="1">
    <source>
        <dbReference type="ARBA" id="ARBA00004127"/>
    </source>
</evidence>
<evidence type="ECO:0000256" key="5">
    <source>
        <dbReference type="ARBA" id="ARBA00023136"/>
    </source>
</evidence>
<reference evidence="9" key="1">
    <citation type="journal article" date="2018" name="Nat. Microbiol.">
        <title>Leveraging single-cell genomics to expand the fungal tree of life.</title>
        <authorList>
            <person name="Ahrendt S.R."/>
            <person name="Quandt C.A."/>
            <person name="Ciobanu D."/>
            <person name="Clum A."/>
            <person name="Salamov A."/>
            <person name="Andreopoulos B."/>
            <person name="Cheng J.F."/>
            <person name="Woyke T."/>
            <person name="Pelin A."/>
            <person name="Henrissat B."/>
            <person name="Reynolds N.K."/>
            <person name="Benny G.L."/>
            <person name="Smith M.E."/>
            <person name="James T.Y."/>
            <person name="Grigoriev I.V."/>
        </authorList>
    </citation>
    <scope>NUCLEOTIDE SEQUENCE [LARGE SCALE GENOMIC DNA]</scope>
    <source>
        <strain evidence="9">ATCC 52028</strain>
    </source>
</reference>
<evidence type="ECO:0008006" key="10">
    <source>
        <dbReference type="Google" id="ProtNLM"/>
    </source>
</evidence>
<dbReference type="OrthoDB" id="73465at2759"/>
<feature type="transmembrane region" description="Helical" evidence="7">
    <location>
        <begin position="181"/>
        <end position="204"/>
    </location>
</feature>
<feature type="transmembrane region" description="Helical" evidence="7">
    <location>
        <begin position="210"/>
        <end position="227"/>
    </location>
</feature>
<evidence type="ECO:0000313" key="9">
    <source>
        <dbReference type="Proteomes" id="UP000274922"/>
    </source>
</evidence>
<dbReference type="GO" id="GO:0030026">
    <property type="term" value="P:intracellular manganese ion homeostasis"/>
    <property type="evidence" value="ECO:0007669"/>
    <property type="project" value="InterPro"/>
</dbReference>
<dbReference type="InterPro" id="IPR008217">
    <property type="entry name" value="Ccc1_fam"/>
</dbReference>
<evidence type="ECO:0000313" key="8">
    <source>
        <dbReference type="EMBL" id="RKO99056.1"/>
    </source>
</evidence>
<dbReference type="GO" id="GO:0012505">
    <property type="term" value="C:endomembrane system"/>
    <property type="evidence" value="ECO:0007669"/>
    <property type="project" value="UniProtKB-SubCell"/>
</dbReference>
<evidence type="ECO:0000256" key="2">
    <source>
        <dbReference type="ARBA" id="ARBA00007049"/>
    </source>
</evidence>
<dbReference type="EMBL" id="ML014325">
    <property type="protein sequence ID" value="RKO99056.1"/>
    <property type="molecule type" value="Genomic_DNA"/>
</dbReference>
<keyword evidence="5 7" id="KW-0472">Membrane</keyword>
<feature type="compositionally biased region" description="Low complexity" evidence="6">
    <location>
        <begin position="25"/>
        <end position="34"/>
    </location>
</feature>
<organism evidence="8 9">
    <name type="scientific">Caulochytrium protostelioides</name>
    <dbReference type="NCBI Taxonomy" id="1555241"/>
    <lineage>
        <taxon>Eukaryota</taxon>
        <taxon>Fungi</taxon>
        <taxon>Fungi incertae sedis</taxon>
        <taxon>Chytridiomycota</taxon>
        <taxon>Chytridiomycota incertae sedis</taxon>
        <taxon>Chytridiomycetes</taxon>
        <taxon>Caulochytriales</taxon>
        <taxon>Caulochytriaceae</taxon>
        <taxon>Caulochytrium</taxon>
    </lineage>
</organism>
<feature type="transmembrane region" description="Helical" evidence="7">
    <location>
        <begin position="239"/>
        <end position="263"/>
    </location>
</feature>
<feature type="region of interest" description="Disordered" evidence="6">
    <location>
        <begin position="1"/>
        <end position="34"/>
    </location>
</feature>
<accession>A0A4P9X2U1</accession>
<gene>
    <name evidence="8" type="ORF">CXG81DRAFT_30311</name>
</gene>
<evidence type="ECO:0000256" key="4">
    <source>
        <dbReference type="ARBA" id="ARBA00022989"/>
    </source>
</evidence>
<dbReference type="Proteomes" id="UP000274922">
    <property type="component" value="Unassembled WGS sequence"/>
</dbReference>